<evidence type="ECO:0000313" key="1">
    <source>
        <dbReference type="EMBL" id="HGW92039.1"/>
    </source>
</evidence>
<reference evidence="1" key="1">
    <citation type="journal article" date="2020" name="mSystems">
        <title>Genome- and Community-Level Interaction Insights into Carbon Utilization and Element Cycling Functions of Hydrothermarchaeota in Hydrothermal Sediment.</title>
        <authorList>
            <person name="Zhou Z."/>
            <person name="Liu Y."/>
            <person name="Xu W."/>
            <person name="Pan J."/>
            <person name="Luo Z.H."/>
            <person name="Li M."/>
        </authorList>
    </citation>
    <scope>NUCLEOTIDE SEQUENCE [LARGE SCALE GENOMIC DNA]</scope>
    <source>
        <strain evidence="1">SpSt-780</strain>
    </source>
</reference>
<name>A0A7C4U8C3_UNCW3</name>
<protein>
    <submittedName>
        <fullName evidence="1">Uncharacterized protein</fullName>
    </submittedName>
</protein>
<gene>
    <name evidence="1" type="ORF">ENV67_05815</name>
</gene>
<proteinExistence type="predicted"/>
<dbReference type="EMBL" id="DTHG01000075">
    <property type="protein sequence ID" value="HGW92039.1"/>
    <property type="molecule type" value="Genomic_DNA"/>
</dbReference>
<comment type="caution">
    <text evidence="1">The sequence shown here is derived from an EMBL/GenBank/DDBJ whole genome shotgun (WGS) entry which is preliminary data.</text>
</comment>
<sequence>MIFLLLSILIVYPDNNEKIDDLFIVISEIGDTIDFRLTLDGNDVKGDFEIGENTLIIKPEEINFGYHTITLYTPYDTITHTFFYQKNLEKIEMEKKRSFTDYDAGFFWNRTSLNPDNPIIEGFCGLYGTYPHFSYRIYLNSNDIYSDEQLKSQFTLRFSSSFLSLTIGDQYPEISRIALSSRRITGLNINLLKTFTFLYGDMTRKRGDTPQSTIIGFTLGNQGLRFIVLRGRELNPSTEPYDNAIIGFSSRLKILSVSFDGGIFGSIYTMDRNINDSIIKMPEEIFTLNSTTIPLFPTTDVLSYYLDIASSTRKLSFTHFGKSFYNRMNYGTLQGLWKIDYYDSYRFNEYVFSLNFSFSRTNFSYYRLNTSFLFPNNSIQYSLSSSNNLSNSLLWSFNKNISTSTYIYLGGTKRFTMSVSYPFIVEPSFKVEFSKGLKPYYEIGAIYRWKYFSLNPKISYYNGSLAGIIGLNGSFNKLSYNLNLQYSSLNYRIYISSYYRNELPF</sequence>
<dbReference type="AlphaFoldDB" id="A0A7C4U8C3"/>
<accession>A0A7C4U8C3</accession>
<organism evidence="1">
    <name type="scientific">candidate division WOR-3 bacterium</name>
    <dbReference type="NCBI Taxonomy" id="2052148"/>
    <lineage>
        <taxon>Bacteria</taxon>
        <taxon>Bacteria division WOR-3</taxon>
    </lineage>
</organism>